<sequence>MPFFKIYHGMGGGFGGAQYDYTGEFEDREEAMEEARRLAIEDYESFEGCHGIMDLDDCRRALLIDAGVDEDAIDDYSGDFEVLMEEYDVSDDDVADMYEEEVESWISFRVVPADGADDTEEEDDDA</sequence>
<protein>
    <submittedName>
        <fullName evidence="1">Septum formation protein</fullName>
    </submittedName>
</protein>
<evidence type="ECO:0000313" key="1">
    <source>
        <dbReference type="EMBL" id="WIC39678.1"/>
    </source>
</evidence>
<dbReference type="EMBL" id="OQ749652">
    <property type="protein sequence ID" value="WIC39678.1"/>
    <property type="molecule type" value="Genomic_DNA"/>
</dbReference>
<organism evidence="1 2">
    <name type="scientific">Phage Phass-1</name>
    <dbReference type="NCBI Taxonomy" id="3043662"/>
    <lineage>
        <taxon>Viruses</taxon>
        <taxon>Duplodnaviria</taxon>
        <taxon>Heunggongvirae</taxon>
        <taxon>Uroviricota</taxon>
        <taxon>Caudoviricetes</taxon>
        <taxon>Caudoviricetes code 15 clade</taxon>
    </lineage>
</organism>
<proteinExistence type="predicted"/>
<name>A0AAF0LW48_9CAUD</name>
<reference evidence="1" key="1">
    <citation type="submission" date="2023-04" db="EMBL/GenBank/DDBJ databases">
        <title>Bacteriophage Phass-1 Discovered in the Human Gut Virome - the Founding Member of the Proposed New Family Phassviridae.</title>
        <authorList>
            <person name="Tikunov A.Y."/>
            <person name="Morozova V.V."/>
            <person name="Chechushkov A.V."/>
            <person name="Tikunova N.V."/>
        </authorList>
    </citation>
    <scope>NUCLEOTIDE SEQUENCE</scope>
</reference>
<accession>A0AAF0LW48</accession>
<evidence type="ECO:0000313" key="2">
    <source>
        <dbReference type="Proteomes" id="UP001237988"/>
    </source>
</evidence>
<dbReference type="Proteomes" id="UP001237988">
    <property type="component" value="Segment"/>
</dbReference>